<comment type="cofactor">
    <cofactor evidence="8">
        <name>FAD</name>
        <dbReference type="ChEBI" id="CHEBI:57692"/>
    </cofactor>
    <text evidence="8">Binds 1 FAD per subunit.</text>
</comment>
<dbReference type="GO" id="GO:0043153">
    <property type="term" value="P:entrainment of circadian clock by photoperiod"/>
    <property type="evidence" value="ECO:0007669"/>
    <property type="project" value="TreeGrafter"/>
</dbReference>
<evidence type="ECO:0000256" key="1">
    <source>
        <dbReference type="ARBA" id="ARBA00001932"/>
    </source>
</evidence>
<evidence type="ECO:0000256" key="5">
    <source>
        <dbReference type="ARBA" id="ARBA00022827"/>
    </source>
</evidence>
<evidence type="ECO:0000256" key="10">
    <source>
        <dbReference type="RuleBase" id="RU004182"/>
    </source>
</evidence>
<evidence type="ECO:0000259" key="11">
    <source>
        <dbReference type="PROSITE" id="PS51645"/>
    </source>
</evidence>
<dbReference type="InterPro" id="IPR002081">
    <property type="entry name" value="Cryptochrome/DNA_photolyase_1"/>
</dbReference>
<dbReference type="Pfam" id="PF00875">
    <property type="entry name" value="DNA_photolyase"/>
    <property type="match status" value="1"/>
</dbReference>
<keyword evidence="13" id="KW-1185">Reference proteome</keyword>
<evidence type="ECO:0000256" key="2">
    <source>
        <dbReference type="ARBA" id="ARBA00013149"/>
    </source>
</evidence>
<comment type="cofactor">
    <cofactor evidence="1">
        <name>(6R)-5,10-methylene-5,6,7,8-tetrahydrofolate</name>
        <dbReference type="ChEBI" id="CHEBI:15636"/>
    </cofactor>
</comment>
<sequence>MKKTPIIHWFRQDLRISDNPSLFKASLKGSVLPVFILDDDNPGKWSMGAASRWWLHHSLESLNRSLQGRLTFLRGDPLEILPALAASTGAKEVCWNRCYEPWRITRDTRLKHKLREQGITAESFNGSMLWEPWEVHKSDGTPYKVFTPFYRKGCLGAVPPRMPLPLPVKMDCPGPPEESLPLEALELLPRIRWDRQLEPHWTIGENGALERLAIFLKDGLPGYSEGRDFPARPNVSRLSPSLHFGEISPNQAWYGAIAAGTGIDLDHFQRELAWREFSYGLLYYNPGLPEINLQKSFDRFPWRSNPELLDRWQRGMTGYPIVDAGMRELRETGYMHNRIRMVAGSFLVKNMLLHWHEGESWFRDCLADADLAINSASWQWIAGCGADAAPYFRIFNPVAQGEKFDSSGSYTRRYVPELARLPDRYLFSPWEAPRSVLDAAGVSTERTYPEPVVDLRVSRQQALDAYSATKNQPGQ</sequence>
<feature type="site" description="Electron transfer via tryptophanyl radical" evidence="9">
    <location>
        <position position="302"/>
    </location>
</feature>
<dbReference type="InterPro" id="IPR006050">
    <property type="entry name" value="DNA_photolyase_N"/>
</dbReference>
<evidence type="ECO:0000256" key="7">
    <source>
        <dbReference type="ARBA" id="ARBA00033999"/>
    </source>
</evidence>
<dbReference type="PANTHER" id="PTHR11455:SF18">
    <property type="entry name" value="SI:CH1073-390K14.1"/>
    <property type="match status" value="1"/>
</dbReference>
<dbReference type="Proteomes" id="UP000053937">
    <property type="component" value="Unassembled WGS sequence"/>
</dbReference>
<evidence type="ECO:0000256" key="4">
    <source>
        <dbReference type="ARBA" id="ARBA00022630"/>
    </source>
</evidence>
<keyword evidence="4 8" id="KW-0285">Flavoprotein</keyword>
<dbReference type="InterPro" id="IPR014729">
    <property type="entry name" value="Rossmann-like_a/b/a_fold"/>
</dbReference>
<dbReference type="OrthoDB" id="9772484at2"/>
<organism evidence="12 13">
    <name type="scientific">Chlorobium limicola</name>
    <dbReference type="NCBI Taxonomy" id="1092"/>
    <lineage>
        <taxon>Bacteria</taxon>
        <taxon>Pseudomonadati</taxon>
        <taxon>Chlorobiota</taxon>
        <taxon>Chlorobiia</taxon>
        <taxon>Chlorobiales</taxon>
        <taxon>Chlorobiaceae</taxon>
        <taxon>Chlorobium/Pelodictyon group</taxon>
        <taxon>Chlorobium</taxon>
    </lineage>
</organism>
<dbReference type="PROSITE" id="PS00394">
    <property type="entry name" value="DNA_PHOTOLYASES_1_1"/>
    <property type="match status" value="1"/>
</dbReference>
<keyword evidence="5 8" id="KW-0274">FAD</keyword>
<gene>
    <name evidence="12" type="ORF">ASB62_04600</name>
</gene>
<dbReference type="GO" id="GO:0000719">
    <property type="term" value="P:photoreactive repair"/>
    <property type="evidence" value="ECO:0007669"/>
    <property type="project" value="UniProtKB-ARBA"/>
</dbReference>
<feature type="site" description="Electron transfer via tryptophanyl radical" evidence="9">
    <location>
        <position position="378"/>
    </location>
</feature>
<feature type="domain" description="Photolyase/cryptochrome alpha/beta" evidence="11">
    <location>
        <begin position="4"/>
        <end position="129"/>
    </location>
</feature>
<dbReference type="InterPro" id="IPR036155">
    <property type="entry name" value="Crypto/Photolyase_N_sf"/>
</dbReference>
<dbReference type="Gene3D" id="1.25.40.80">
    <property type="match status" value="1"/>
</dbReference>
<keyword evidence="12" id="KW-0456">Lyase</keyword>
<evidence type="ECO:0000256" key="9">
    <source>
        <dbReference type="PIRSR" id="PIRSR602081-2"/>
    </source>
</evidence>
<dbReference type="PROSITE" id="PS51645">
    <property type="entry name" value="PHR_CRY_ALPHA_BETA"/>
    <property type="match status" value="1"/>
</dbReference>
<evidence type="ECO:0000256" key="8">
    <source>
        <dbReference type="PIRSR" id="PIRSR602081-1"/>
    </source>
</evidence>
<dbReference type="PANTHER" id="PTHR11455">
    <property type="entry name" value="CRYPTOCHROME"/>
    <property type="match status" value="1"/>
</dbReference>
<dbReference type="EMBL" id="LMBR01000103">
    <property type="protein sequence ID" value="KUL30147.1"/>
    <property type="molecule type" value="Genomic_DNA"/>
</dbReference>
<dbReference type="GO" id="GO:0071949">
    <property type="term" value="F:FAD binding"/>
    <property type="evidence" value="ECO:0007669"/>
    <property type="project" value="TreeGrafter"/>
</dbReference>
<accession>A0A117MQF8</accession>
<dbReference type="PRINTS" id="PR00147">
    <property type="entry name" value="DNAPHOTLYASE"/>
</dbReference>
<feature type="binding site" evidence="8">
    <location>
        <position position="223"/>
    </location>
    <ligand>
        <name>FAD</name>
        <dbReference type="ChEBI" id="CHEBI:57692"/>
    </ligand>
</feature>
<reference evidence="12 13" key="1">
    <citation type="submission" date="2015-10" db="EMBL/GenBank/DDBJ databases">
        <title>Draft Genome Sequence of Chlorobium limicola strain Frasassi Growing under Artificial Lighting in the Frasassi Cave System.</title>
        <authorList>
            <person name="Mansor M."/>
            <person name="Macalady J."/>
        </authorList>
    </citation>
    <scope>NUCLEOTIDE SEQUENCE [LARGE SCALE GENOMIC DNA]</scope>
    <source>
        <strain evidence="12 13">Frasassi</strain>
    </source>
</reference>
<dbReference type="InterPro" id="IPR018394">
    <property type="entry name" value="DNA_photolyase_1_CS_C"/>
</dbReference>
<comment type="catalytic activity">
    <reaction evidence="7">
        <text>cyclobutadipyrimidine (in DNA) = 2 pyrimidine residues (in DNA).</text>
        <dbReference type="EC" id="4.1.99.3"/>
    </reaction>
</comment>
<dbReference type="SUPFAM" id="SSF48173">
    <property type="entry name" value="Cryptochrome/photolyase FAD-binding domain"/>
    <property type="match status" value="1"/>
</dbReference>
<dbReference type="Gene3D" id="3.40.50.620">
    <property type="entry name" value="HUPs"/>
    <property type="match status" value="1"/>
</dbReference>
<dbReference type="AlphaFoldDB" id="A0A117MQF8"/>
<feature type="site" description="Electron transfer via tryptophanyl radical" evidence="9">
    <location>
        <position position="355"/>
    </location>
</feature>
<dbReference type="GO" id="GO:0003677">
    <property type="term" value="F:DNA binding"/>
    <property type="evidence" value="ECO:0007669"/>
    <property type="project" value="TreeGrafter"/>
</dbReference>
<keyword evidence="6 10" id="KW-0157">Chromophore</keyword>
<comment type="caution">
    <text evidence="12">The sequence shown here is derived from an EMBL/GenBank/DDBJ whole genome shotgun (WGS) entry which is preliminary data.</text>
</comment>
<evidence type="ECO:0000313" key="12">
    <source>
        <dbReference type="EMBL" id="KUL30147.1"/>
    </source>
</evidence>
<feature type="binding site" evidence="8">
    <location>
        <begin position="368"/>
        <end position="370"/>
    </location>
    <ligand>
        <name>FAD</name>
        <dbReference type="ChEBI" id="CHEBI:57692"/>
    </ligand>
</feature>
<dbReference type="InterPro" id="IPR005101">
    <property type="entry name" value="Cryptochr/Photolyase_FAD-bd"/>
</dbReference>
<feature type="binding site" evidence="8">
    <location>
        <position position="268"/>
    </location>
    <ligand>
        <name>FAD</name>
        <dbReference type="ChEBI" id="CHEBI:57692"/>
    </ligand>
</feature>
<dbReference type="GO" id="GO:0005737">
    <property type="term" value="C:cytoplasm"/>
    <property type="evidence" value="ECO:0007669"/>
    <property type="project" value="TreeGrafter"/>
</dbReference>
<dbReference type="EC" id="4.1.99.3" evidence="2"/>
<evidence type="ECO:0000313" key="13">
    <source>
        <dbReference type="Proteomes" id="UP000053937"/>
    </source>
</evidence>
<evidence type="ECO:0000256" key="3">
    <source>
        <dbReference type="ARBA" id="ARBA00014046"/>
    </source>
</evidence>
<dbReference type="SUPFAM" id="SSF52425">
    <property type="entry name" value="Cryptochrome/photolyase, N-terminal domain"/>
    <property type="match status" value="1"/>
</dbReference>
<dbReference type="GO" id="GO:0032922">
    <property type="term" value="P:circadian regulation of gene expression"/>
    <property type="evidence" value="ECO:0007669"/>
    <property type="project" value="TreeGrafter"/>
</dbReference>
<dbReference type="FunFam" id="1.10.579.10:FF:000003">
    <property type="entry name" value="Deoxyribodipyrimidine photo-lyase"/>
    <property type="match status" value="1"/>
</dbReference>
<dbReference type="Pfam" id="PF03441">
    <property type="entry name" value="FAD_binding_7"/>
    <property type="match status" value="1"/>
</dbReference>
<name>A0A117MQF8_CHLLI</name>
<dbReference type="GO" id="GO:0003904">
    <property type="term" value="F:deoxyribodipyrimidine photo-lyase activity"/>
    <property type="evidence" value="ECO:0007669"/>
    <property type="project" value="UniProtKB-EC"/>
</dbReference>
<dbReference type="Gene3D" id="1.10.579.10">
    <property type="entry name" value="DNA Cyclobutane Dipyrimidine Photolyase, subunit A, domain 3"/>
    <property type="match status" value="1"/>
</dbReference>
<evidence type="ECO:0000256" key="6">
    <source>
        <dbReference type="ARBA" id="ARBA00022991"/>
    </source>
</evidence>
<comment type="similarity">
    <text evidence="10">Belongs to the DNA photolyase family.</text>
</comment>
<protein>
    <recommendedName>
        <fullName evidence="3">Deoxyribodipyrimidine photo-lyase</fullName>
        <ecNumber evidence="2">4.1.99.3</ecNumber>
    </recommendedName>
</protein>
<dbReference type="InterPro" id="IPR036134">
    <property type="entry name" value="Crypto/Photolyase_FAD-like_sf"/>
</dbReference>
<proteinExistence type="inferred from homology"/>